<reference evidence="1 2" key="1">
    <citation type="submission" date="2023-11" db="EMBL/GenBank/DDBJ databases">
        <title>A Novel Polar Bacteriovorax (B. antarcticus) Isolated from the Biocrust in Antarctica.</title>
        <authorList>
            <person name="Mun W."/>
            <person name="Choi S.Y."/>
            <person name="Mitchell R.J."/>
        </authorList>
    </citation>
    <scope>NUCLEOTIDE SEQUENCE [LARGE SCALE GENOMIC DNA]</scope>
    <source>
        <strain evidence="1 2">PP10</strain>
    </source>
</reference>
<dbReference type="GO" id="GO:0004860">
    <property type="term" value="F:protein kinase inhibitor activity"/>
    <property type="evidence" value="ECO:0007669"/>
    <property type="project" value="UniProtKB-KW"/>
</dbReference>
<dbReference type="InterPro" id="IPR008914">
    <property type="entry name" value="PEBP"/>
</dbReference>
<dbReference type="CDD" id="cd00865">
    <property type="entry name" value="PEBP_bact_arch"/>
    <property type="match status" value="1"/>
</dbReference>
<dbReference type="InterPro" id="IPR036610">
    <property type="entry name" value="PEBP-like_sf"/>
</dbReference>
<dbReference type="Gene3D" id="3.90.280.10">
    <property type="entry name" value="PEBP-like"/>
    <property type="match status" value="1"/>
</dbReference>
<organism evidence="1 2">
    <name type="scientific">Bacteriovorax antarcticus</name>
    <dbReference type="NCBI Taxonomy" id="3088717"/>
    <lineage>
        <taxon>Bacteria</taxon>
        <taxon>Pseudomonadati</taxon>
        <taxon>Bdellovibrionota</taxon>
        <taxon>Bacteriovoracia</taxon>
        <taxon>Bacteriovoracales</taxon>
        <taxon>Bacteriovoracaceae</taxon>
        <taxon>Bacteriovorax</taxon>
    </lineage>
</organism>
<evidence type="ECO:0000313" key="1">
    <source>
        <dbReference type="EMBL" id="MEA9356412.1"/>
    </source>
</evidence>
<proteinExistence type="predicted"/>
<gene>
    <name evidence="1" type="ORF">SHI21_09370</name>
</gene>
<dbReference type="RefSeq" id="WP_323576108.1">
    <property type="nucleotide sequence ID" value="NZ_JAYGJQ010000001.1"/>
</dbReference>
<dbReference type="InterPro" id="IPR005247">
    <property type="entry name" value="YbhB_YbcL/LppC-like"/>
</dbReference>
<dbReference type="NCBIfam" id="TIGR00481">
    <property type="entry name" value="YbhB/YbcL family Raf kinase inhibitor-like protein"/>
    <property type="match status" value="1"/>
</dbReference>
<accession>A0ABU5VU02</accession>
<dbReference type="SUPFAM" id="SSF49777">
    <property type="entry name" value="PEBP-like"/>
    <property type="match status" value="1"/>
</dbReference>
<dbReference type="Proteomes" id="UP001302274">
    <property type="component" value="Unassembled WGS sequence"/>
</dbReference>
<dbReference type="PANTHER" id="PTHR30289">
    <property type="entry name" value="UNCHARACTERIZED PROTEIN YBCL-RELATED"/>
    <property type="match status" value="1"/>
</dbReference>
<dbReference type="Pfam" id="PF01161">
    <property type="entry name" value="PBP"/>
    <property type="match status" value="1"/>
</dbReference>
<sequence>MSLKAWSSSLTPGRAVPENYIFNGMGCSGKNISPPIEWKDAPADTRSFAVTVFDPDAPQAGGWWHWAVVNIPPEVHLLPEGASTNDALPEGAVEVETDFGIKHYGGPCPPKGDRPHHYIFTVYALKNRQVPVTPHSTPASIKKLLEQDYLDKASFTVEYGRK</sequence>
<comment type="caution">
    <text evidence="1">The sequence shown here is derived from an EMBL/GenBank/DDBJ whole genome shotgun (WGS) entry which is preliminary data.</text>
</comment>
<dbReference type="PANTHER" id="PTHR30289:SF1">
    <property type="entry name" value="PEBP (PHOSPHATIDYLETHANOLAMINE-BINDING PROTEIN) FAMILY PROTEIN"/>
    <property type="match status" value="1"/>
</dbReference>
<protein>
    <submittedName>
        <fullName evidence="1">YbhB/YbcL family Raf kinase inhibitor-like protein</fullName>
    </submittedName>
</protein>
<evidence type="ECO:0000313" key="2">
    <source>
        <dbReference type="Proteomes" id="UP001302274"/>
    </source>
</evidence>
<name>A0ABU5VU02_9BACT</name>
<keyword evidence="2" id="KW-1185">Reference proteome</keyword>
<dbReference type="EMBL" id="JAYGJQ010000001">
    <property type="protein sequence ID" value="MEA9356412.1"/>
    <property type="molecule type" value="Genomic_DNA"/>
</dbReference>
<keyword evidence="1" id="KW-0649">Protein kinase inhibitor</keyword>